<dbReference type="Pfam" id="PF00400">
    <property type="entry name" value="WD40"/>
    <property type="match status" value="1"/>
</dbReference>
<dbReference type="GO" id="GO:0006891">
    <property type="term" value="P:intra-Golgi vesicle-mediated transport"/>
    <property type="evidence" value="ECO:0007669"/>
    <property type="project" value="TreeGrafter"/>
</dbReference>
<dbReference type="STRING" id="1555241.A0A4P9XFB0"/>
<dbReference type="GO" id="GO:0006890">
    <property type="term" value="P:retrograde vesicle-mediated transport, Golgi to endoplasmic reticulum"/>
    <property type="evidence" value="ECO:0007669"/>
    <property type="project" value="TreeGrafter"/>
</dbReference>
<dbReference type="SUPFAM" id="SSF50978">
    <property type="entry name" value="WD40 repeat-like"/>
    <property type="match status" value="1"/>
</dbReference>
<dbReference type="GO" id="GO:0030126">
    <property type="term" value="C:COPI vesicle coat"/>
    <property type="evidence" value="ECO:0007669"/>
    <property type="project" value="TreeGrafter"/>
</dbReference>
<feature type="compositionally biased region" description="Pro residues" evidence="4">
    <location>
        <begin position="15"/>
        <end position="26"/>
    </location>
</feature>
<sequence length="1153" mass="121428">MGIVHELPLGLTAPPFVPAALPPRPRLPSKSRPLDPIVPIRLSRHESDPPSHRDDEAGGPPPPDRSPWPPEMGNGDAVDAVDTLNTGTGAPAASASASASAAAAWWADIGQSLRRDGERMHGAARPGIPRRPSQRTTRKAGWFAARGDAAAAQAAVHAQLREAATAIGESDAMSGDDGSDAPATASRPASRRTPRHERFDISDAALDEAVQALQARRAQLPPRSEPEDAEPRRRRGKRLFAQRTSAPSILPVEPDAVWRAEPTARDAAAPSMSPAHSVAGSRRVSLDAPSLPPSLEPSPEERSPPPRTRPPMPDGQQLLRLGEREAAGPVTIAPAAEPLGTSRRAPLHDGEPPPSPTAANEARHKAMALWSTVKTCLVYRLDDTLTAFHAECGLDSARLLTFCFLYMVRRRDWDAAYQLINRESDARRLPRAGVAPMLQLLASFRVLDDTTLPADTATARLDALWHDAAARSPAHHEAETIMLYLRDHLETLLLQRSATRRTQRAHAFYELRYTAWEQALLDSRPPTADLDGCVHRACDPALWAMLTPAPGGPAAAVAAAAATEVLRTVVAPDHSGAPATPSAMTARPGVRSHPARRPSDSALPASSLMASAAPRPLALGRAAAPALPRIRGGPGDPAAVTVSAPSLGPPSASAPRAPVPAIHRAASVSLAAAPPPAGIAARPMPPLGASVNRLPTLPPAGPAAVAVPAVAVPVIPADVAKRLKAAPGALPAAAAAVVADCPMPVTQIALAENDVFRTLTVAPALQASIRCLDAVALPSGAAYVAVAGGEDRQIHVWSMAAQQWTQHLHNTTAKPVTCLAFHPFAPRLAAADMEFDVKIWDYTDGACTAVFKKWHTRIIQQIQFIPGREDWFATCSADQSLKLGGYTLAERPYGSIHGNEPFVGMVFRHVDDDHVIAVALPYAVRVYSLASLQLVKTYPLPTFRAARTPLTAIHAHPTRADATLVSADNAVHLFDLTTGAFERTFQSRALEAGTRIEGVASPDARHVVCGNAAVRAFGLNPLSVGKGRQAIAPAPSLDAGGSGGTSQRPPSGDAAAAAAAAATRRHGQAEWPLSIWRTETGKPEKRLHAVLAQAWARLDQVNRSGAAVELGLAEHDPLRVTAVRWMGPAGPGAAASRACLCAATAQGYLCLLT</sequence>
<feature type="repeat" description="WD" evidence="3">
    <location>
        <begin position="809"/>
        <end position="850"/>
    </location>
</feature>
<dbReference type="PANTHER" id="PTHR19876">
    <property type="entry name" value="COATOMER"/>
    <property type="match status" value="1"/>
</dbReference>
<accession>A0A4P9XFB0</accession>
<dbReference type="Gene3D" id="2.130.10.10">
    <property type="entry name" value="YVTN repeat-like/Quinoprotein amine dehydrogenase"/>
    <property type="match status" value="1"/>
</dbReference>
<dbReference type="PANTHER" id="PTHR19876:SF2">
    <property type="entry name" value="COATOMER SUBUNIT BETA"/>
    <property type="match status" value="1"/>
</dbReference>
<evidence type="ECO:0000256" key="4">
    <source>
        <dbReference type="SAM" id="MobiDB-lite"/>
    </source>
</evidence>
<feature type="compositionally biased region" description="Pro residues" evidence="4">
    <location>
        <begin position="59"/>
        <end position="70"/>
    </location>
</feature>
<organism evidence="5 6">
    <name type="scientific">Caulochytrium protostelioides</name>
    <dbReference type="NCBI Taxonomy" id="1555241"/>
    <lineage>
        <taxon>Eukaryota</taxon>
        <taxon>Fungi</taxon>
        <taxon>Fungi incertae sedis</taxon>
        <taxon>Chytridiomycota</taxon>
        <taxon>Chytridiomycota incertae sedis</taxon>
        <taxon>Chytridiomycetes</taxon>
        <taxon>Caulochytriales</taxon>
        <taxon>Caulochytriaceae</taxon>
        <taxon>Caulochytrium</taxon>
    </lineage>
</organism>
<feature type="region of interest" description="Disordered" evidence="4">
    <location>
        <begin position="329"/>
        <end position="363"/>
    </location>
</feature>
<reference evidence="6" key="1">
    <citation type="journal article" date="2018" name="Nat. Microbiol.">
        <title>Leveraging single-cell genomics to expand the fungal tree of life.</title>
        <authorList>
            <person name="Ahrendt S.R."/>
            <person name="Quandt C.A."/>
            <person name="Ciobanu D."/>
            <person name="Clum A."/>
            <person name="Salamov A."/>
            <person name="Andreopoulos B."/>
            <person name="Cheng J.F."/>
            <person name="Woyke T."/>
            <person name="Pelin A."/>
            <person name="Henrissat B."/>
            <person name="Reynolds N.K."/>
            <person name="Benny G.L."/>
            <person name="Smith M.E."/>
            <person name="James T.Y."/>
            <person name="Grigoriev I.V."/>
        </authorList>
    </citation>
    <scope>NUCLEOTIDE SEQUENCE [LARGE SCALE GENOMIC DNA]</scope>
    <source>
        <strain evidence="6">ATCC 52028</strain>
    </source>
</reference>
<dbReference type="InterPro" id="IPR036322">
    <property type="entry name" value="WD40_repeat_dom_sf"/>
</dbReference>
<name>A0A4P9XFB0_9FUNG</name>
<gene>
    <name evidence="5" type="ORF">CXG81DRAFT_16255</name>
</gene>
<feature type="compositionally biased region" description="Low complexity" evidence="4">
    <location>
        <begin position="643"/>
        <end position="657"/>
    </location>
</feature>
<keyword evidence="6" id="KW-1185">Reference proteome</keyword>
<dbReference type="PROSITE" id="PS50082">
    <property type="entry name" value="WD_REPEATS_2"/>
    <property type="match status" value="1"/>
</dbReference>
<dbReference type="AlphaFoldDB" id="A0A4P9XFB0"/>
<feature type="region of interest" description="Disordered" evidence="4">
    <location>
        <begin position="115"/>
        <end position="316"/>
    </location>
</feature>
<proteinExistence type="predicted"/>
<feature type="compositionally biased region" description="Low complexity" evidence="4">
    <location>
        <begin position="140"/>
        <end position="188"/>
    </location>
</feature>
<feature type="compositionally biased region" description="Basic and acidic residues" evidence="4">
    <location>
        <begin position="43"/>
        <end position="56"/>
    </location>
</feature>
<evidence type="ECO:0000256" key="3">
    <source>
        <dbReference type="PROSITE-ProRule" id="PRU00221"/>
    </source>
</evidence>
<dbReference type="InterPro" id="IPR001680">
    <property type="entry name" value="WD40_rpt"/>
</dbReference>
<feature type="region of interest" description="Disordered" evidence="4">
    <location>
        <begin position="1"/>
        <end position="101"/>
    </location>
</feature>
<keyword evidence="1 3" id="KW-0853">WD repeat</keyword>
<dbReference type="OrthoDB" id="6363363at2759"/>
<evidence type="ECO:0000256" key="1">
    <source>
        <dbReference type="ARBA" id="ARBA00022574"/>
    </source>
</evidence>
<dbReference type="GO" id="GO:0006888">
    <property type="term" value="P:endoplasmic reticulum to Golgi vesicle-mediated transport"/>
    <property type="evidence" value="ECO:0007669"/>
    <property type="project" value="TreeGrafter"/>
</dbReference>
<dbReference type="InterPro" id="IPR050844">
    <property type="entry name" value="Coatomer_complex_subunit"/>
</dbReference>
<keyword evidence="2" id="KW-0677">Repeat</keyword>
<evidence type="ECO:0000256" key="2">
    <source>
        <dbReference type="ARBA" id="ARBA00022737"/>
    </source>
</evidence>
<dbReference type="EMBL" id="ML014111">
    <property type="protein sequence ID" value="RKP04273.1"/>
    <property type="molecule type" value="Genomic_DNA"/>
</dbReference>
<evidence type="ECO:0000313" key="6">
    <source>
        <dbReference type="Proteomes" id="UP000274922"/>
    </source>
</evidence>
<protein>
    <submittedName>
        <fullName evidence="5">Uncharacterized protein</fullName>
    </submittedName>
</protein>
<feature type="region of interest" description="Disordered" evidence="4">
    <location>
        <begin position="1033"/>
        <end position="1061"/>
    </location>
</feature>
<feature type="region of interest" description="Disordered" evidence="4">
    <location>
        <begin position="628"/>
        <end position="657"/>
    </location>
</feature>
<dbReference type="GO" id="GO:0006886">
    <property type="term" value="P:intracellular protein transport"/>
    <property type="evidence" value="ECO:0007669"/>
    <property type="project" value="TreeGrafter"/>
</dbReference>
<evidence type="ECO:0000313" key="5">
    <source>
        <dbReference type="EMBL" id="RKP04273.1"/>
    </source>
</evidence>
<dbReference type="InterPro" id="IPR015943">
    <property type="entry name" value="WD40/YVTN_repeat-like_dom_sf"/>
</dbReference>
<dbReference type="Proteomes" id="UP000274922">
    <property type="component" value="Unassembled WGS sequence"/>
</dbReference>
<dbReference type="SMART" id="SM00320">
    <property type="entry name" value="WD40"/>
    <property type="match status" value="3"/>
</dbReference>
<feature type="compositionally biased region" description="Low complexity" evidence="4">
    <location>
        <begin position="211"/>
        <end position="222"/>
    </location>
</feature>
<feature type="region of interest" description="Disordered" evidence="4">
    <location>
        <begin position="573"/>
        <end position="608"/>
    </location>
</feature>
<feature type="compositionally biased region" description="Low complexity" evidence="4">
    <location>
        <begin position="92"/>
        <end position="101"/>
    </location>
</feature>